<keyword evidence="2" id="KW-0732">Signal</keyword>
<sequence length="131" mass="15172">MPSLLLLFPSLFLPVFLLHHSMLPEDKPAFFFIRPSHCLFLFPLLFFPLLSFAFQPPFVVKRRRGVPKHKRRPNVNAGVCVEAHIVAVVLSRHQSVDVSTLMFSCVDQTVAVKRNQRDTKQSVLWQENKYL</sequence>
<feature type="signal peptide" evidence="2">
    <location>
        <begin position="1"/>
        <end position="17"/>
    </location>
</feature>
<name>A0ABV0TSM9_9TELE</name>
<comment type="caution">
    <text evidence="3">The sequence shown here is derived from an EMBL/GenBank/DDBJ whole genome shotgun (WGS) entry which is preliminary data.</text>
</comment>
<evidence type="ECO:0000256" key="2">
    <source>
        <dbReference type="SAM" id="SignalP"/>
    </source>
</evidence>
<organism evidence="3 4">
    <name type="scientific">Ilyodon furcidens</name>
    <name type="common">goldbreast splitfin</name>
    <dbReference type="NCBI Taxonomy" id="33524"/>
    <lineage>
        <taxon>Eukaryota</taxon>
        <taxon>Metazoa</taxon>
        <taxon>Chordata</taxon>
        <taxon>Craniata</taxon>
        <taxon>Vertebrata</taxon>
        <taxon>Euteleostomi</taxon>
        <taxon>Actinopterygii</taxon>
        <taxon>Neopterygii</taxon>
        <taxon>Teleostei</taxon>
        <taxon>Neoteleostei</taxon>
        <taxon>Acanthomorphata</taxon>
        <taxon>Ovalentaria</taxon>
        <taxon>Atherinomorphae</taxon>
        <taxon>Cyprinodontiformes</taxon>
        <taxon>Goodeidae</taxon>
        <taxon>Ilyodon</taxon>
    </lineage>
</organism>
<proteinExistence type="predicted"/>
<evidence type="ECO:0000313" key="3">
    <source>
        <dbReference type="EMBL" id="MEQ2235481.1"/>
    </source>
</evidence>
<evidence type="ECO:0000256" key="1">
    <source>
        <dbReference type="SAM" id="Phobius"/>
    </source>
</evidence>
<keyword evidence="1" id="KW-0812">Transmembrane</keyword>
<evidence type="ECO:0008006" key="5">
    <source>
        <dbReference type="Google" id="ProtNLM"/>
    </source>
</evidence>
<keyword evidence="4" id="KW-1185">Reference proteome</keyword>
<protein>
    <recommendedName>
        <fullName evidence="5">Secreted protein</fullName>
    </recommendedName>
</protein>
<accession>A0ABV0TSM9</accession>
<feature type="transmembrane region" description="Helical" evidence="1">
    <location>
        <begin position="40"/>
        <end position="60"/>
    </location>
</feature>
<gene>
    <name evidence="3" type="ORF">ILYODFUR_002822</name>
</gene>
<keyword evidence="1" id="KW-1133">Transmembrane helix</keyword>
<reference evidence="3 4" key="1">
    <citation type="submission" date="2021-06" db="EMBL/GenBank/DDBJ databases">
        <authorList>
            <person name="Palmer J.M."/>
        </authorList>
    </citation>
    <scope>NUCLEOTIDE SEQUENCE [LARGE SCALE GENOMIC DNA]</scope>
    <source>
        <strain evidence="4">if_2019</strain>
        <tissue evidence="3">Muscle</tissue>
    </source>
</reference>
<feature type="chain" id="PRO_5045256189" description="Secreted protein" evidence="2">
    <location>
        <begin position="18"/>
        <end position="131"/>
    </location>
</feature>
<keyword evidence="1" id="KW-0472">Membrane</keyword>
<dbReference type="Proteomes" id="UP001482620">
    <property type="component" value="Unassembled WGS sequence"/>
</dbReference>
<evidence type="ECO:0000313" key="4">
    <source>
        <dbReference type="Proteomes" id="UP001482620"/>
    </source>
</evidence>
<dbReference type="EMBL" id="JAHRIQ010046479">
    <property type="protein sequence ID" value="MEQ2235481.1"/>
    <property type="molecule type" value="Genomic_DNA"/>
</dbReference>